<dbReference type="InterPro" id="IPR019826">
    <property type="entry name" value="Carboxylesterase_B_AS"/>
</dbReference>
<feature type="chain" id="PRO_5045001313" description="Carboxylic ester hydrolase" evidence="4">
    <location>
        <begin position="18"/>
        <end position="543"/>
    </location>
</feature>
<gene>
    <name evidence="6" type="ORF">HGRIS_000886</name>
</gene>
<evidence type="ECO:0000313" key="7">
    <source>
        <dbReference type="Proteomes" id="UP001556367"/>
    </source>
</evidence>
<dbReference type="EC" id="3.1.1.-" evidence="4"/>
<reference evidence="7" key="1">
    <citation type="submission" date="2024-06" db="EMBL/GenBank/DDBJ databases">
        <title>Multi-omics analyses provide insights into the biosynthesis of the anticancer antibiotic pleurotin in Hohenbuehelia grisea.</title>
        <authorList>
            <person name="Weaver J.A."/>
            <person name="Alberti F."/>
        </authorList>
    </citation>
    <scope>NUCLEOTIDE SEQUENCE [LARGE SCALE GENOMIC DNA]</scope>
    <source>
        <strain evidence="7">T-177</strain>
    </source>
</reference>
<evidence type="ECO:0000256" key="2">
    <source>
        <dbReference type="ARBA" id="ARBA00010515"/>
    </source>
</evidence>
<feature type="domain" description="Carboxylesterase type B" evidence="5">
    <location>
        <begin position="29"/>
        <end position="513"/>
    </location>
</feature>
<evidence type="ECO:0000259" key="5">
    <source>
        <dbReference type="Pfam" id="PF00135"/>
    </source>
</evidence>
<proteinExistence type="inferred from homology"/>
<organism evidence="6 7">
    <name type="scientific">Hohenbuehelia grisea</name>
    <dbReference type="NCBI Taxonomy" id="104357"/>
    <lineage>
        <taxon>Eukaryota</taxon>
        <taxon>Fungi</taxon>
        <taxon>Dikarya</taxon>
        <taxon>Basidiomycota</taxon>
        <taxon>Agaricomycotina</taxon>
        <taxon>Agaricomycetes</taxon>
        <taxon>Agaricomycetidae</taxon>
        <taxon>Agaricales</taxon>
        <taxon>Pleurotineae</taxon>
        <taxon>Pleurotaceae</taxon>
        <taxon>Hohenbuehelia</taxon>
    </lineage>
</organism>
<evidence type="ECO:0000256" key="1">
    <source>
        <dbReference type="ARBA" id="ARBA00005964"/>
    </source>
</evidence>
<keyword evidence="7" id="KW-1185">Reference proteome</keyword>
<dbReference type="InterPro" id="IPR029058">
    <property type="entry name" value="AB_hydrolase_fold"/>
</dbReference>
<evidence type="ECO:0000313" key="6">
    <source>
        <dbReference type="EMBL" id="KAL0945392.1"/>
    </source>
</evidence>
<accession>A0ABR3IQ21</accession>
<dbReference type="PROSITE" id="PS00941">
    <property type="entry name" value="CARBOXYLESTERASE_B_2"/>
    <property type="match status" value="1"/>
</dbReference>
<evidence type="ECO:0000256" key="4">
    <source>
        <dbReference type="RuleBase" id="RU361235"/>
    </source>
</evidence>
<dbReference type="PANTHER" id="PTHR11559">
    <property type="entry name" value="CARBOXYLESTERASE"/>
    <property type="match status" value="1"/>
</dbReference>
<dbReference type="Pfam" id="PF00135">
    <property type="entry name" value="COesterase"/>
    <property type="match status" value="1"/>
</dbReference>
<dbReference type="SUPFAM" id="SSF53474">
    <property type="entry name" value="alpha/beta-Hydrolases"/>
    <property type="match status" value="1"/>
</dbReference>
<comment type="caution">
    <text evidence="6">The sequence shown here is derived from an EMBL/GenBank/DDBJ whole genome shotgun (WGS) entry which is preliminary data.</text>
</comment>
<dbReference type="EMBL" id="JASNQZ010000018">
    <property type="protein sequence ID" value="KAL0945392.1"/>
    <property type="molecule type" value="Genomic_DNA"/>
</dbReference>
<protein>
    <recommendedName>
        <fullName evidence="4">Carboxylic ester hydrolase</fullName>
        <ecNumber evidence="4">3.1.1.-</ecNumber>
    </recommendedName>
</protein>
<comment type="similarity">
    <text evidence="2">Belongs to the 'GDXG' lipolytic enzyme family.</text>
</comment>
<dbReference type="Gene3D" id="3.40.50.1820">
    <property type="entry name" value="alpha/beta hydrolase"/>
    <property type="match status" value="1"/>
</dbReference>
<comment type="similarity">
    <text evidence="1 4">Belongs to the type-B carboxylesterase/lipase family.</text>
</comment>
<dbReference type="Proteomes" id="UP001556367">
    <property type="component" value="Unassembled WGS sequence"/>
</dbReference>
<dbReference type="InterPro" id="IPR002018">
    <property type="entry name" value="CarbesteraseB"/>
</dbReference>
<feature type="signal peptide" evidence="4">
    <location>
        <begin position="1"/>
        <end position="17"/>
    </location>
</feature>
<dbReference type="InterPro" id="IPR019819">
    <property type="entry name" value="Carboxylesterase_B_CS"/>
</dbReference>
<dbReference type="PROSITE" id="PS00122">
    <property type="entry name" value="CARBOXYLESTERASE_B_1"/>
    <property type="match status" value="1"/>
</dbReference>
<dbReference type="PROSITE" id="PS01173">
    <property type="entry name" value="LIPASE_GDXG_HIS"/>
    <property type="match status" value="1"/>
</dbReference>
<name>A0ABR3IQ21_9AGAR</name>
<keyword evidence="3 4" id="KW-0378">Hydrolase</keyword>
<dbReference type="InterPro" id="IPR002168">
    <property type="entry name" value="Lipase_GDXG_HIS_AS"/>
</dbReference>
<sequence>MILNLFIAALLFNGVRGSITQVSSTPSLVVDLGYAKYQGFFNETSKVTNFLGVRYAQEPTGNLRWRAPITPKKISGIQAATSQPSKCFQGNTGQAATNPIPINQRRAASVATSEDCLFLNVYTPDHIDSVKKPLPVVVWIHGGGYASGSATGFQGTDVYDGNELIREAGRGVVVVVIQYRLGLLGFLSSSKVKQDGDLNAGLLDQQFALKWVQTHIHQFGGDRNHVTIWGQSAGAGSVMQQIVANGGRTNPPLFKGAITSSSFLPSQYHFDDQIPETMFSEVVNQLNCTSSRNQLDCLRSLDADTLQVANNAVSLAAFFGTFNFAPVVDGHFIQQRPTVALQERKINGEFFLAMTNTNEGGLFVDVNTANTVQVPTYIHNLFPALTQAQVRAATAQYASLGTPFNQVNAIMGEAIFICPSYYVLQAFRGKPAFKGHFAIPPAAHGNDVSYYYPSTNGPPSFNNAAFDTAFSQLFLDFAKNFNPNVKSSPTITPKWNLWTVSQHAEMLFNRTEAGAPDIRAILSSQAQLSRCQFWASVSANTAQ</sequence>
<dbReference type="InterPro" id="IPR050309">
    <property type="entry name" value="Type-B_Carboxylest/Lipase"/>
</dbReference>
<keyword evidence="4" id="KW-0732">Signal</keyword>
<evidence type="ECO:0000256" key="3">
    <source>
        <dbReference type="ARBA" id="ARBA00022801"/>
    </source>
</evidence>